<feature type="chain" id="PRO_5042244616" description="Secreted protein" evidence="1">
    <location>
        <begin position="24"/>
        <end position="102"/>
    </location>
</feature>
<evidence type="ECO:0008006" key="4">
    <source>
        <dbReference type="Google" id="ProtNLM"/>
    </source>
</evidence>
<evidence type="ECO:0000313" key="3">
    <source>
        <dbReference type="Proteomes" id="UP001221757"/>
    </source>
</evidence>
<comment type="caution">
    <text evidence="2">The sequence shown here is derived from an EMBL/GenBank/DDBJ whole genome shotgun (WGS) entry which is preliminary data.</text>
</comment>
<name>A0AAD7GBM0_MYCRO</name>
<accession>A0AAD7GBM0</accession>
<dbReference type="EMBL" id="JARKIE010000093">
    <property type="protein sequence ID" value="KAJ7686774.1"/>
    <property type="molecule type" value="Genomic_DNA"/>
</dbReference>
<dbReference type="Proteomes" id="UP001221757">
    <property type="component" value="Unassembled WGS sequence"/>
</dbReference>
<protein>
    <recommendedName>
        <fullName evidence="4">Secreted protein</fullName>
    </recommendedName>
</protein>
<keyword evidence="3" id="KW-1185">Reference proteome</keyword>
<organism evidence="2 3">
    <name type="scientific">Mycena rosella</name>
    <name type="common">Pink bonnet</name>
    <name type="synonym">Agaricus rosellus</name>
    <dbReference type="NCBI Taxonomy" id="1033263"/>
    <lineage>
        <taxon>Eukaryota</taxon>
        <taxon>Fungi</taxon>
        <taxon>Dikarya</taxon>
        <taxon>Basidiomycota</taxon>
        <taxon>Agaricomycotina</taxon>
        <taxon>Agaricomycetes</taxon>
        <taxon>Agaricomycetidae</taxon>
        <taxon>Agaricales</taxon>
        <taxon>Marasmiineae</taxon>
        <taxon>Mycenaceae</taxon>
        <taxon>Mycena</taxon>
    </lineage>
</organism>
<gene>
    <name evidence="2" type="ORF">B0H17DRAFT_1136645</name>
</gene>
<evidence type="ECO:0000313" key="2">
    <source>
        <dbReference type="EMBL" id="KAJ7686774.1"/>
    </source>
</evidence>
<feature type="signal peptide" evidence="1">
    <location>
        <begin position="1"/>
        <end position="23"/>
    </location>
</feature>
<reference evidence="2" key="1">
    <citation type="submission" date="2023-03" db="EMBL/GenBank/DDBJ databases">
        <title>Massive genome expansion in bonnet fungi (Mycena s.s.) driven by repeated elements and novel gene families across ecological guilds.</title>
        <authorList>
            <consortium name="Lawrence Berkeley National Laboratory"/>
            <person name="Harder C.B."/>
            <person name="Miyauchi S."/>
            <person name="Viragh M."/>
            <person name="Kuo A."/>
            <person name="Thoen E."/>
            <person name="Andreopoulos B."/>
            <person name="Lu D."/>
            <person name="Skrede I."/>
            <person name="Drula E."/>
            <person name="Henrissat B."/>
            <person name="Morin E."/>
            <person name="Kohler A."/>
            <person name="Barry K."/>
            <person name="LaButti K."/>
            <person name="Morin E."/>
            <person name="Salamov A."/>
            <person name="Lipzen A."/>
            <person name="Mereny Z."/>
            <person name="Hegedus B."/>
            <person name="Baldrian P."/>
            <person name="Stursova M."/>
            <person name="Weitz H."/>
            <person name="Taylor A."/>
            <person name="Grigoriev I.V."/>
            <person name="Nagy L.G."/>
            <person name="Martin F."/>
            <person name="Kauserud H."/>
        </authorList>
    </citation>
    <scope>NUCLEOTIDE SEQUENCE</scope>
    <source>
        <strain evidence="2">CBHHK067</strain>
    </source>
</reference>
<evidence type="ECO:0000256" key="1">
    <source>
        <dbReference type="SAM" id="SignalP"/>
    </source>
</evidence>
<sequence>MPRSRRIFVFSALRGLFLPPCCFRDFNTTGSHAKPCYFTSTALEPKTNLTHVLSDKPGRKKWFKRRYGICRERSQLNQMVRAHINHAREIGTRIEPNGAGIG</sequence>
<proteinExistence type="predicted"/>
<dbReference type="AlphaFoldDB" id="A0AAD7GBM0"/>
<keyword evidence="1" id="KW-0732">Signal</keyword>